<protein>
    <recommendedName>
        <fullName evidence="4">Mini-circle protein</fullName>
    </recommendedName>
</protein>
<evidence type="ECO:0000313" key="3">
    <source>
        <dbReference type="Proteomes" id="UP000292235"/>
    </source>
</evidence>
<dbReference type="InterPro" id="IPR007061">
    <property type="entry name" value="MST-like"/>
</dbReference>
<name>A0A4P6Q571_9ACTN</name>
<dbReference type="EMBL" id="CP036455">
    <property type="protein sequence ID" value="QBI55876.1"/>
    <property type="molecule type" value="Genomic_DNA"/>
</dbReference>
<dbReference type="Pfam" id="PF04978">
    <property type="entry name" value="MST"/>
    <property type="match status" value="1"/>
</dbReference>
<evidence type="ECO:0008006" key="4">
    <source>
        <dbReference type="Google" id="ProtNLM"/>
    </source>
</evidence>
<dbReference type="KEGG" id="strr:EKD16_20585"/>
<dbReference type="SUPFAM" id="SSF109854">
    <property type="entry name" value="DinB/YfiT-like putative metalloenzymes"/>
    <property type="match status" value="1"/>
</dbReference>
<dbReference type="InterPro" id="IPR034660">
    <property type="entry name" value="DinB/YfiT-like"/>
</dbReference>
<organism evidence="2 3">
    <name type="scientific">Streptomonospora litoralis</name>
    <dbReference type="NCBI Taxonomy" id="2498135"/>
    <lineage>
        <taxon>Bacteria</taxon>
        <taxon>Bacillati</taxon>
        <taxon>Actinomycetota</taxon>
        <taxon>Actinomycetes</taxon>
        <taxon>Streptosporangiales</taxon>
        <taxon>Nocardiopsidaceae</taxon>
        <taxon>Streptomonospora</taxon>
    </lineage>
</organism>
<gene>
    <name evidence="2" type="ORF">EKD16_20585</name>
</gene>
<accession>A0A4P6Q571</accession>
<dbReference type="Gene3D" id="1.20.120.450">
    <property type="entry name" value="dinb family like domain"/>
    <property type="match status" value="1"/>
</dbReference>
<reference evidence="2 3" key="1">
    <citation type="submission" date="2019-02" db="EMBL/GenBank/DDBJ databases">
        <authorList>
            <person name="Khodamoradi S."/>
            <person name="Hahnke R.L."/>
            <person name="Kaempfer P."/>
            <person name="Schumann P."/>
            <person name="Rohde M."/>
            <person name="Steinert M."/>
            <person name="Luzhetskyy A."/>
            <person name="Wink J."/>
            <person name="Ruckert C."/>
        </authorList>
    </citation>
    <scope>NUCLEOTIDE SEQUENCE [LARGE SCALE GENOMIC DNA]</scope>
    <source>
        <strain evidence="2 3">M2</strain>
    </source>
</reference>
<keyword evidence="3" id="KW-1185">Reference proteome</keyword>
<dbReference type="Proteomes" id="UP000292235">
    <property type="component" value="Chromosome"/>
</dbReference>
<evidence type="ECO:0000256" key="1">
    <source>
        <dbReference type="SAM" id="MobiDB-lite"/>
    </source>
</evidence>
<sequence>MPLLHYSDDDPDLDFNDTDGEPGEAAAAWCREVEWSRRIVDAASLEDTGVRRRTGTQVSLRTVLVQMMAEYARHNGHADLLRERLDGTTGM</sequence>
<feature type="region of interest" description="Disordered" evidence="1">
    <location>
        <begin position="1"/>
        <end position="21"/>
    </location>
</feature>
<feature type="compositionally biased region" description="Acidic residues" evidence="1">
    <location>
        <begin position="9"/>
        <end position="21"/>
    </location>
</feature>
<evidence type="ECO:0000313" key="2">
    <source>
        <dbReference type="EMBL" id="QBI55876.1"/>
    </source>
</evidence>
<proteinExistence type="predicted"/>
<dbReference type="AlphaFoldDB" id="A0A4P6Q571"/>